<keyword evidence="1" id="KW-0812">Transmembrane</keyword>
<keyword evidence="1" id="KW-0472">Membrane</keyword>
<reference evidence="2 3" key="1">
    <citation type="submission" date="2018-12" db="EMBL/GenBank/DDBJ databases">
        <authorList>
            <consortium name="Pathogen Informatics"/>
        </authorList>
    </citation>
    <scope>NUCLEOTIDE SEQUENCE [LARGE SCALE GENOMIC DNA]</scope>
    <source>
        <strain evidence="2 3">NCTC13193</strain>
    </source>
</reference>
<organism evidence="2 3">
    <name type="scientific">Serratia fonticola</name>
    <dbReference type="NCBI Taxonomy" id="47917"/>
    <lineage>
        <taxon>Bacteria</taxon>
        <taxon>Pseudomonadati</taxon>
        <taxon>Pseudomonadota</taxon>
        <taxon>Gammaproteobacteria</taxon>
        <taxon>Enterobacterales</taxon>
        <taxon>Yersiniaceae</taxon>
        <taxon>Serratia</taxon>
    </lineage>
</organism>
<evidence type="ECO:0000256" key="1">
    <source>
        <dbReference type="SAM" id="Phobius"/>
    </source>
</evidence>
<proteinExistence type="predicted"/>
<dbReference type="GO" id="GO:0006355">
    <property type="term" value="P:regulation of DNA-templated transcription"/>
    <property type="evidence" value="ECO:0007669"/>
    <property type="project" value="InterPro"/>
</dbReference>
<dbReference type="GO" id="GO:0003677">
    <property type="term" value="F:DNA binding"/>
    <property type="evidence" value="ECO:0007669"/>
    <property type="project" value="InterPro"/>
</dbReference>
<dbReference type="InterPro" id="IPR016032">
    <property type="entry name" value="Sig_transdc_resp-reg_C-effctor"/>
</dbReference>
<feature type="transmembrane region" description="Helical" evidence="1">
    <location>
        <begin position="136"/>
        <end position="155"/>
    </location>
</feature>
<sequence length="240" mass="27448">MFNVIFNNIIHYNAEEGTLCRLDNPENVLKLYYSANRCLQILIEAYPTPVLQRFFLENVWEKNDQSATANTFYQCISTIRKAFSSLSLIEDVIITIPRKGVCISTNISIDVLNTNVVTEQKKLSTNSGSYFRKKTFITLTIISMIPIIGLFYVSILHQEKQSKLSNIYKKIGGYQKCAIYIDKSETTDMESILNVISKQNVKCDTKANIYYSSMKSPIKESAIVCYEEKQGKCTSIYRVN</sequence>
<evidence type="ECO:0000313" key="3">
    <source>
        <dbReference type="Proteomes" id="UP000270487"/>
    </source>
</evidence>
<dbReference type="Gene3D" id="1.10.10.10">
    <property type="entry name" value="Winged helix-like DNA-binding domain superfamily/Winged helix DNA-binding domain"/>
    <property type="match status" value="1"/>
</dbReference>
<protein>
    <recommendedName>
        <fullName evidence="4">OmpR/PhoB-type domain-containing protein</fullName>
    </recommendedName>
</protein>
<dbReference type="SUPFAM" id="SSF46894">
    <property type="entry name" value="C-terminal effector domain of the bipartite response regulators"/>
    <property type="match status" value="1"/>
</dbReference>
<dbReference type="Proteomes" id="UP000270487">
    <property type="component" value="Chromosome"/>
</dbReference>
<dbReference type="EMBL" id="LR134492">
    <property type="protein sequence ID" value="VEI77043.1"/>
    <property type="molecule type" value="Genomic_DNA"/>
</dbReference>
<evidence type="ECO:0008006" key="4">
    <source>
        <dbReference type="Google" id="ProtNLM"/>
    </source>
</evidence>
<dbReference type="InterPro" id="IPR036388">
    <property type="entry name" value="WH-like_DNA-bd_sf"/>
</dbReference>
<evidence type="ECO:0000313" key="2">
    <source>
        <dbReference type="EMBL" id="VEI77043.1"/>
    </source>
</evidence>
<dbReference type="AlphaFoldDB" id="A0A448TAL1"/>
<accession>A0A448TAL1</accession>
<gene>
    <name evidence="2" type="ORF">NCTC13193_05625</name>
</gene>
<name>A0A448TAL1_SERFO</name>
<keyword evidence="1" id="KW-1133">Transmembrane helix</keyword>